<organism evidence="2 3">
    <name type="scientific">Artemia franciscana</name>
    <name type="common">Brine shrimp</name>
    <name type="synonym">Artemia sanfranciscana</name>
    <dbReference type="NCBI Taxonomy" id="6661"/>
    <lineage>
        <taxon>Eukaryota</taxon>
        <taxon>Metazoa</taxon>
        <taxon>Ecdysozoa</taxon>
        <taxon>Arthropoda</taxon>
        <taxon>Crustacea</taxon>
        <taxon>Branchiopoda</taxon>
        <taxon>Anostraca</taxon>
        <taxon>Artemiidae</taxon>
        <taxon>Artemia</taxon>
    </lineage>
</organism>
<sequence>MHTAAMIWFNFKRLDYMVFKENFDDAISYFDICSSFVLTGALMHLEVPRAKFLLAIFEKLVVKYLSASQGENIVQAYVGVTGLNDSFVHLQAVFTDHEDASKSITVAKEFESFLKEDMENGNIYSIYKFNAHYSGIAYSGYSGETLLLLFFLLVLLSVFMYGVMMIFIKANRAPRSEAFTFARFENCPENEGRVDMTVESHPKLSVSKSTQSISTESSVVTLSPSSSPLDERPSLEYIRKQWRRLSTFSQNFINPLFGNAAAEDFSSSVNLSALTKDSRTEDNPFYKTAQEQGLTDEDMSSSLEIQCPNNPVDMSTENNDRGSDVNKVKTLDTGLVQSMLALSPIAEEQLEDVSLEGSCESIPEAPKIVAPQAKSTGSNRCRAKNGKGLFKQILLGGKNEDGMNLVENDEKDE</sequence>
<keyword evidence="1" id="KW-1133">Transmembrane helix</keyword>
<keyword evidence="1" id="KW-0472">Membrane</keyword>
<accession>A0AA88IG80</accession>
<reference evidence="2" key="1">
    <citation type="submission" date="2023-07" db="EMBL/GenBank/DDBJ databases">
        <title>Chromosome-level genome assembly of Artemia franciscana.</title>
        <authorList>
            <person name="Jo E."/>
        </authorList>
    </citation>
    <scope>NUCLEOTIDE SEQUENCE</scope>
    <source>
        <tissue evidence="2">Whole body</tissue>
    </source>
</reference>
<dbReference type="AlphaFoldDB" id="A0AA88IG80"/>
<evidence type="ECO:0000256" key="1">
    <source>
        <dbReference type="SAM" id="Phobius"/>
    </source>
</evidence>
<dbReference type="Proteomes" id="UP001187531">
    <property type="component" value="Unassembled WGS sequence"/>
</dbReference>
<feature type="transmembrane region" description="Helical" evidence="1">
    <location>
        <begin position="146"/>
        <end position="168"/>
    </location>
</feature>
<evidence type="ECO:0000313" key="2">
    <source>
        <dbReference type="EMBL" id="KAK2726654.1"/>
    </source>
</evidence>
<dbReference type="EMBL" id="JAVRJZ010000001">
    <property type="protein sequence ID" value="KAK2726654.1"/>
    <property type="molecule type" value="Genomic_DNA"/>
</dbReference>
<protein>
    <submittedName>
        <fullName evidence="2">Uncharacterized protein</fullName>
    </submittedName>
</protein>
<keyword evidence="1" id="KW-0812">Transmembrane</keyword>
<comment type="caution">
    <text evidence="2">The sequence shown here is derived from an EMBL/GenBank/DDBJ whole genome shotgun (WGS) entry which is preliminary data.</text>
</comment>
<name>A0AA88IG80_ARTSF</name>
<evidence type="ECO:0000313" key="3">
    <source>
        <dbReference type="Proteomes" id="UP001187531"/>
    </source>
</evidence>
<proteinExistence type="predicted"/>
<gene>
    <name evidence="2" type="ORF">QYM36_007475</name>
</gene>
<keyword evidence="3" id="KW-1185">Reference proteome</keyword>